<dbReference type="OMA" id="FKAGANW"/>
<keyword evidence="3" id="KW-1185">Reference proteome</keyword>
<keyword evidence="1" id="KW-0472">Membrane</keyword>
<dbReference type="OrthoDB" id="3357002at2759"/>
<dbReference type="eggNOG" id="ENOG502RXH6">
    <property type="taxonomic scope" value="Eukaryota"/>
</dbReference>
<sequence length="318" mass="35025">MITLETRSGGPYASNTAGLGGVPSVLPDIPISAVFIAMYIGFAATNMTIFQKNRRRGHKFVLSGMLFGFCMTRITTLVLRIAWSNRQHNIRLAIAANIFVNAGVLLVYIINLILAQRILRAKQPHIGWNPVLRVAYKVLFASIAGALVMVITATVVSLYTLDMHTRTQCRDVQLAALTFLLVITCLPAIHLLLAVLLPRSPREELFGQGSMASKMIILTLSSGLCMFIAGFKAGATWSTPRPVADPAWFDSKACFYIFNFAFEILILITLTFSRIDKRFHIPNGSTKPGDYSGLNDESGKSDPDAFTVPIETKRTIRL</sequence>
<feature type="transmembrane region" description="Helical" evidence="1">
    <location>
        <begin position="29"/>
        <end position="49"/>
    </location>
</feature>
<dbReference type="InterPro" id="IPR021460">
    <property type="entry name" value="DUF3112"/>
</dbReference>
<organism evidence="2 3">
    <name type="scientific">Aspergillus clavatus (strain ATCC 1007 / CBS 513.65 / DSM 816 / NCTC 3887 / NRRL 1 / QM 1276 / 107)</name>
    <dbReference type="NCBI Taxonomy" id="344612"/>
    <lineage>
        <taxon>Eukaryota</taxon>
        <taxon>Fungi</taxon>
        <taxon>Dikarya</taxon>
        <taxon>Ascomycota</taxon>
        <taxon>Pezizomycotina</taxon>
        <taxon>Eurotiomycetes</taxon>
        <taxon>Eurotiomycetidae</taxon>
        <taxon>Eurotiales</taxon>
        <taxon>Aspergillaceae</taxon>
        <taxon>Aspergillus</taxon>
        <taxon>Aspergillus subgen. Fumigati</taxon>
    </lineage>
</organism>
<name>A1CIY6_ASPCL</name>
<dbReference type="KEGG" id="act:ACLA_053150"/>
<dbReference type="PANTHER" id="PTHR35184">
    <property type="entry name" value="YALI0C10208P"/>
    <property type="match status" value="1"/>
</dbReference>
<dbReference type="HOGENOM" id="CLU_024263_0_1_1"/>
<keyword evidence="1" id="KW-0812">Transmembrane</keyword>
<dbReference type="AlphaFoldDB" id="A1CIY6"/>
<evidence type="ECO:0008006" key="4">
    <source>
        <dbReference type="Google" id="ProtNLM"/>
    </source>
</evidence>
<dbReference type="RefSeq" id="XP_001272267.1">
    <property type="nucleotide sequence ID" value="XM_001272266.1"/>
</dbReference>
<evidence type="ECO:0000313" key="3">
    <source>
        <dbReference type="Proteomes" id="UP000006701"/>
    </source>
</evidence>
<dbReference type="PANTHER" id="PTHR35184:SF1">
    <property type="entry name" value="INTEGRAL MEMBRANE PROTEIN"/>
    <property type="match status" value="1"/>
</dbReference>
<evidence type="ECO:0000313" key="2">
    <source>
        <dbReference type="EMBL" id="EAW10841.1"/>
    </source>
</evidence>
<feature type="transmembrane region" description="Helical" evidence="1">
    <location>
        <begin position="255"/>
        <end position="273"/>
    </location>
</feature>
<dbReference type="STRING" id="344612.A1CIY6"/>
<reference evidence="2 3" key="1">
    <citation type="journal article" date="2008" name="PLoS Genet.">
        <title>Genomic islands in the pathogenic filamentous fungus Aspergillus fumigatus.</title>
        <authorList>
            <person name="Fedorova N.D."/>
            <person name="Khaldi N."/>
            <person name="Joardar V.S."/>
            <person name="Maiti R."/>
            <person name="Amedeo P."/>
            <person name="Anderson M.J."/>
            <person name="Crabtree J."/>
            <person name="Silva J.C."/>
            <person name="Badger J.H."/>
            <person name="Albarraq A."/>
            <person name="Angiuoli S."/>
            <person name="Bussey H."/>
            <person name="Bowyer P."/>
            <person name="Cotty P.J."/>
            <person name="Dyer P.S."/>
            <person name="Egan A."/>
            <person name="Galens K."/>
            <person name="Fraser-Liggett C.M."/>
            <person name="Haas B.J."/>
            <person name="Inman J.M."/>
            <person name="Kent R."/>
            <person name="Lemieux S."/>
            <person name="Malavazi I."/>
            <person name="Orvis J."/>
            <person name="Roemer T."/>
            <person name="Ronning C.M."/>
            <person name="Sundaram J.P."/>
            <person name="Sutton G."/>
            <person name="Turner G."/>
            <person name="Venter J.C."/>
            <person name="White O.R."/>
            <person name="Whitty B.R."/>
            <person name="Youngman P."/>
            <person name="Wolfe K.H."/>
            <person name="Goldman G.H."/>
            <person name="Wortman J.R."/>
            <person name="Jiang B."/>
            <person name="Denning D.W."/>
            <person name="Nierman W.C."/>
        </authorList>
    </citation>
    <scope>NUCLEOTIDE SEQUENCE [LARGE SCALE GENOMIC DNA]</scope>
    <source>
        <strain evidence="3">ATCC 1007 / CBS 513.65 / DSM 816 / NCTC 3887 / NRRL 1</strain>
    </source>
</reference>
<gene>
    <name evidence="2" type="ORF">ACLA_053150</name>
</gene>
<protein>
    <recommendedName>
        <fullName evidence="4">Integral membrane protein</fullName>
    </recommendedName>
</protein>
<keyword evidence="1" id="KW-1133">Transmembrane helix</keyword>
<dbReference type="EMBL" id="DS027054">
    <property type="protein sequence ID" value="EAW10841.1"/>
    <property type="molecule type" value="Genomic_DNA"/>
</dbReference>
<dbReference type="GeneID" id="4704109"/>
<proteinExistence type="predicted"/>
<dbReference type="Pfam" id="PF11309">
    <property type="entry name" value="DUF3112"/>
    <property type="match status" value="2"/>
</dbReference>
<feature type="transmembrane region" description="Helical" evidence="1">
    <location>
        <begin position="216"/>
        <end position="235"/>
    </location>
</feature>
<feature type="transmembrane region" description="Helical" evidence="1">
    <location>
        <begin position="172"/>
        <end position="196"/>
    </location>
</feature>
<dbReference type="VEuPathDB" id="FungiDB:ACLA_053150"/>
<feature type="transmembrane region" description="Helical" evidence="1">
    <location>
        <begin position="61"/>
        <end position="83"/>
    </location>
</feature>
<accession>A1CIY6</accession>
<feature type="transmembrane region" description="Helical" evidence="1">
    <location>
        <begin position="134"/>
        <end position="160"/>
    </location>
</feature>
<feature type="transmembrane region" description="Helical" evidence="1">
    <location>
        <begin position="89"/>
        <end position="114"/>
    </location>
</feature>
<evidence type="ECO:0000256" key="1">
    <source>
        <dbReference type="SAM" id="Phobius"/>
    </source>
</evidence>
<dbReference type="Proteomes" id="UP000006701">
    <property type="component" value="Unassembled WGS sequence"/>
</dbReference>